<protein>
    <submittedName>
        <fullName evidence="1">Uncharacterized protein</fullName>
    </submittedName>
</protein>
<accession>A0ACB6Z852</accession>
<evidence type="ECO:0000313" key="2">
    <source>
        <dbReference type="Proteomes" id="UP000886501"/>
    </source>
</evidence>
<dbReference type="EMBL" id="MU118081">
    <property type="protein sequence ID" value="KAF9645704.1"/>
    <property type="molecule type" value="Genomic_DNA"/>
</dbReference>
<proteinExistence type="predicted"/>
<reference evidence="1" key="1">
    <citation type="submission" date="2019-10" db="EMBL/GenBank/DDBJ databases">
        <authorList>
            <consortium name="DOE Joint Genome Institute"/>
            <person name="Kuo A."/>
            <person name="Miyauchi S."/>
            <person name="Kiss E."/>
            <person name="Drula E."/>
            <person name="Kohler A."/>
            <person name="Sanchez-Garcia M."/>
            <person name="Andreopoulos B."/>
            <person name="Barry K.W."/>
            <person name="Bonito G."/>
            <person name="Buee M."/>
            <person name="Carver A."/>
            <person name="Chen C."/>
            <person name="Cichocki N."/>
            <person name="Clum A."/>
            <person name="Culley D."/>
            <person name="Crous P.W."/>
            <person name="Fauchery L."/>
            <person name="Girlanda M."/>
            <person name="Hayes R."/>
            <person name="Keri Z."/>
            <person name="Labutti K."/>
            <person name="Lipzen A."/>
            <person name="Lombard V."/>
            <person name="Magnuson J."/>
            <person name="Maillard F."/>
            <person name="Morin E."/>
            <person name="Murat C."/>
            <person name="Nolan M."/>
            <person name="Ohm R."/>
            <person name="Pangilinan J."/>
            <person name="Pereira M."/>
            <person name="Perotto S."/>
            <person name="Peter M."/>
            <person name="Riley R."/>
            <person name="Sitrit Y."/>
            <person name="Stielow B."/>
            <person name="Szollosi G."/>
            <person name="Zifcakova L."/>
            <person name="Stursova M."/>
            <person name="Spatafora J.W."/>
            <person name="Tedersoo L."/>
            <person name="Vaario L.-M."/>
            <person name="Yamada A."/>
            <person name="Yan M."/>
            <person name="Wang P."/>
            <person name="Xu J."/>
            <person name="Bruns T."/>
            <person name="Baldrian P."/>
            <person name="Vilgalys R."/>
            <person name="Henrissat B."/>
            <person name="Grigoriev I.V."/>
            <person name="Hibbett D."/>
            <person name="Nagy L.G."/>
            <person name="Martin F.M."/>
        </authorList>
    </citation>
    <scope>NUCLEOTIDE SEQUENCE</scope>
    <source>
        <strain evidence="1">P2</strain>
    </source>
</reference>
<reference evidence="1" key="2">
    <citation type="journal article" date="2020" name="Nat. Commun.">
        <title>Large-scale genome sequencing of mycorrhizal fungi provides insights into the early evolution of symbiotic traits.</title>
        <authorList>
            <person name="Miyauchi S."/>
            <person name="Kiss E."/>
            <person name="Kuo A."/>
            <person name="Drula E."/>
            <person name="Kohler A."/>
            <person name="Sanchez-Garcia M."/>
            <person name="Morin E."/>
            <person name="Andreopoulos B."/>
            <person name="Barry K.W."/>
            <person name="Bonito G."/>
            <person name="Buee M."/>
            <person name="Carver A."/>
            <person name="Chen C."/>
            <person name="Cichocki N."/>
            <person name="Clum A."/>
            <person name="Culley D."/>
            <person name="Crous P.W."/>
            <person name="Fauchery L."/>
            <person name="Girlanda M."/>
            <person name="Hayes R.D."/>
            <person name="Keri Z."/>
            <person name="LaButti K."/>
            <person name="Lipzen A."/>
            <person name="Lombard V."/>
            <person name="Magnuson J."/>
            <person name="Maillard F."/>
            <person name="Murat C."/>
            <person name="Nolan M."/>
            <person name="Ohm R.A."/>
            <person name="Pangilinan J."/>
            <person name="Pereira M.F."/>
            <person name="Perotto S."/>
            <person name="Peter M."/>
            <person name="Pfister S."/>
            <person name="Riley R."/>
            <person name="Sitrit Y."/>
            <person name="Stielow J.B."/>
            <person name="Szollosi G."/>
            <person name="Zifcakova L."/>
            <person name="Stursova M."/>
            <person name="Spatafora J.W."/>
            <person name="Tedersoo L."/>
            <person name="Vaario L.M."/>
            <person name="Yamada A."/>
            <person name="Yan M."/>
            <person name="Wang P."/>
            <person name="Xu J."/>
            <person name="Bruns T."/>
            <person name="Baldrian P."/>
            <person name="Vilgalys R."/>
            <person name="Dunand C."/>
            <person name="Henrissat B."/>
            <person name="Grigoriev I.V."/>
            <person name="Hibbett D."/>
            <person name="Nagy L.G."/>
            <person name="Martin F.M."/>
        </authorList>
    </citation>
    <scope>NUCLEOTIDE SEQUENCE</scope>
    <source>
        <strain evidence="1">P2</strain>
    </source>
</reference>
<gene>
    <name evidence="1" type="ORF">BDM02DRAFT_3189493</name>
</gene>
<name>A0ACB6Z852_THEGA</name>
<sequence length="193" mass="20941">MSPLDIRLLGQTQHGIYDEAGSIDPALLHHYYGAAIPHANDRSNGNSSNDMDSDNDNMDSNSDDVDSNSDPTSNSDSDSTSDSGGDPTSDSDGDSSDDEDHEVEVELGDGNIQSWQEIARVIASAQRCNIRHDTAKVASSAMPFESWGDMQAYILALHNALASNKYPTGFGLNMEYNSFGFPVLLFGARHWTY</sequence>
<organism evidence="1 2">
    <name type="scientific">Thelephora ganbajun</name>
    <name type="common">Ganba fungus</name>
    <dbReference type="NCBI Taxonomy" id="370292"/>
    <lineage>
        <taxon>Eukaryota</taxon>
        <taxon>Fungi</taxon>
        <taxon>Dikarya</taxon>
        <taxon>Basidiomycota</taxon>
        <taxon>Agaricomycotina</taxon>
        <taxon>Agaricomycetes</taxon>
        <taxon>Thelephorales</taxon>
        <taxon>Thelephoraceae</taxon>
        <taxon>Thelephora</taxon>
    </lineage>
</organism>
<evidence type="ECO:0000313" key="1">
    <source>
        <dbReference type="EMBL" id="KAF9645704.1"/>
    </source>
</evidence>
<comment type="caution">
    <text evidence="1">The sequence shown here is derived from an EMBL/GenBank/DDBJ whole genome shotgun (WGS) entry which is preliminary data.</text>
</comment>
<keyword evidence="2" id="KW-1185">Reference proteome</keyword>
<dbReference type="Proteomes" id="UP000886501">
    <property type="component" value="Unassembled WGS sequence"/>
</dbReference>